<dbReference type="EC" id="2.3.1.133" evidence="2"/>
<protein>
    <submittedName>
        <fullName evidence="2">Putative shikimate O-hydroxycinnamoyltransferase</fullName>
        <ecNumber evidence="2">2.3.1.133</ecNumber>
    </submittedName>
</protein>
<dbReference type="Pfam" id="PF02458">
    <property type="entry name" value="Transferase"/>
    <property type="match status" value="1"/>
</dbReference>
<sequence length="520" mass="58554">MQLILHMPHSASYIPKLTINERTNYSPCILDFYVLHIFYTTLPNFLFSLNMMKQNKSNRVAVRSKLTAVSSRPVNPGTIHSFTGLDHAMALHSVHVIFYYKEKLFSYFDLDPFRVCLSETLSLYPPVTGRIVRREVDGEWEVKCNDAGVRVVKATVATTLDEWLATADGAEERLLTAWYDMPHGDSSSWSPYRIQINEFEGGGVAIGLSCSHMQADPTCVTLLIKSWAETHRREPVVHPPSFDDLSNSPLTRGLNIHNTNTKSSRAYYEAKSMAAQTSLILKKMGTATFKFSNEVIKQSLLEIHQTCSVATPFDLLAALFWTRIARLKHPKSKSKHSLSICVDFRKKLLLSYGYYGNALHFSLLSLPDVEEKEDFRDVAEAVHYHVSSQGEGEFWSALDWFESRKEEGGQFGAPFRMYGPELTCMSMEHMVDFPGITGNKLLMNTAVFDKENRPVHVSYHVGNVEGEGLIMVMPALEGGLARMVTVTLPEEELEQLCQDEAISSFSSLNPIMVLSGTRRA</sequence>
<dbReference type="PANTHER" id="PTHR31642:SF316">
    <property type="entry name" value="PROTEIN ECERIFERUM 26-LIKE"/>
    <property type="match status" value="1"/>
</dbReference>
<dbReference type="AlphaFoldDB" id="A0A2P6QE38"/>
<name>A0A2P6QE38_ROSCH</name>
<evidence type="ECO:0000313" key="2">
    <source>
        <dbReference type="EMBL" id="PRQ32442.1"/>
    </source>
</evidence>
<dbReference type="InterPro" id="IPR050317">
    <property type="entry name" value="Plant_Fungal_Acyltransferase"/>
</dbReference>
<keyword evidence="2" id="KW-0012">Acyltransferase</keyword>
<gene>
    <name evidence="2" type="ORF">RchiOBHm_Chr5g0046431</name>
</gene>
<dbReference type="Gramene" id="PRQ32442">
    <property type="protein sequence ID" value="PRQ32442"/>
    <property type="gene ID" value="RchiOBHm_Chr5g0046431"/>
</dbReference>
<dbReference type="OMA" id="YEDSMPF"/>
<dbReference type="Proteomes" id="UP000238479">
    <property type="component" value="Chromosome 5"/>
</dbReference>
<evidence type="ECO:0000256" key="1">
    <source>
        <dbReference type="ARBA" id="ARBA00009861"/>
    </source>
</evidence>
<proteinExistence type="inferred from homology"/>
<keyword evidence="3" id="KW-1185">Reference proteome</keyword>
<keyword evidence="2" id="KW-0808">Transferase</keyword>
<organism evidence="2 3">
    <name type="scientific">Rosa chinensis</name>
    <name type="common">China rose</name>
    <dbReference type="NCBI Taxonomy" id="74649"/>
    <lineage>
        <taxon>Eukaryota</taxon>
        <taxon>Viridiplantae</taxon>
        <taxon>Streptophyta</taxon>
        <taxon>Embryophyta</taxon>
        <taxon>Tracheophyta</taxon>
        <taxon>Spermatophyta</taxon>
        <taxon>Magnoliopsida</taxon>
        <taxon>eudicotyledons</taxon>
        <taxon>Gunneridae</taxon>
        <taxon>Pentapetalae</taxon>
        <taxon>rosids</taxon>
        <taxon>fabids</taxon>
        <taxon>Rosales</taxon>
        <taxon>Rosaceae</taxon>
        <taxon>Rosoideae</taxon>
        <taxon>Rosoideae incertae sedis</taxon>
        <taxon>Rosa</taxon>
    </lineage>
</organism>
<dbReference type="Gene3D" id="3.30.559.10">
    <property type="entry name" value="Chloramphenicol acetyltransferase-like domain"/>
    <property type="match status" value="2"/>
</dbReference>
<comment type="similarity">
    <text evidence="1">Belongs to the plant acyltransferase family.</text>
</comment>
<dbReference type="STRING" id="74649.A0A2P6QE38"/>
<comment type="caution">
    <text evidence="2">The sequence shown here is derived from an EMBL/GenBank/DDBJ whole genome shotgun (WGS) entry which is preliminary data.</text>
</comment>
<reference evidence="2 3" key="1">
    <citation type="journal article" date="2018" name="Nat. Genet.">
        <title>The Rosa genome provides new insights in the design of modern roses.</title>
        <authorList>
            <person name="Bendahmane M."/>
        </authorList>
    </citation>
    <scope>NUCLEOTIDE SEQUENCE [LARGE SCALE GENOMIC DNA]</scope>
    <source>
        <strain evidence="3">cv. Old Blush</strain>
    </source>
</reference>
<accession>A0A2P6QE38</accession>
<evidence type="ECO:0000313" key="3">
    <source>
        <dbReference type="Proteomes" id="UP000238479"/>
    </source>
</evidence>
<dbReference type="EMBL" id="PDCK01000043">
    <property type="protein sequence ID" value="PRQ32442.1"/>
    <property type="molecule type" value="Genomic_DNA"/>
</dbReference>
<dbReference type="GO" id="GO:0047172">
    <property type="term" value="F:shikimate O-hydroxycinnamoyltransferase activity"/>
    <property type="evidence" value="ECO:0007669"/>
    <property type="project" value="UniProtKB-EC"/>
</dbReference>
<dbReference type="PANTHER" id="PTHR31642">
    <property type="entry name" value="TRICHOTHECENE 3-O-ACETYLTRANSFERASE"/>
    <property type="match status" value="1"/>
</dbReference>
<dbReference type="InterPro" id="IPR023213">
    <property type="entry name" value="CAT-like_dom_sf"/>
</dbReference>